<reference evidence="2 3" key="1">
    <citation type="submission" date="2016-07" db="EMBL/GenBank/DDBJ databases">
        <title>Pervasive Adenine N6-methylation of Active Genes in Fungi.</title>
        <authorList>
            <consortium name="DOE Joint Genome Institute"/>
            <person name="Mondo S.J."/>
            <person name="Dannebaum R.O."/>
            <person name="Kuo R.C."/>
            <person name="Labutti K."/>
            <person name="Haridas S."/>
            <person name="Kuo A."/>
            <person name="Salamov A."/>
            <person name="Ahrendt S.R."/>
            <person name="Lipzen A."/>
            <person name="Sullivan W."/>
            <person name="Andreopoulos W.B."/>
            <person name="Clum A."/>
            <person name="Lindquist E."/>
            <person name="Daum C."/>
            <person name="Ramamoorthy G.K."/>
            <person name="Gryganskyi A."/>
            <person name="Culley D."/>
            <person name="Magnuson J.K."/>
            <person name="James T.Y."/>
            <person name="O'Malley M.A."/>
            <person name="Stajich J.E."/>
            <person name="Spatafora J.W."/>
            <person name="Visel A."/>
            <person name="Grigoriev I.V."/>
        </authorList>
    </citation>
    <scope>NUCLEOTIDE SEQUENCE [LARGE SCALE GENOMIC DNA]</scope>
    <source>
        <strain evidence="2 3">62-1032</strain>
    </source>
</reference>
<proteinExistence type="predicted"/>
<dbReference type="EMBL" id="MCGR01000010">
    <property type="protein sequence ID" value="ORY88433.1"/>
    <property type="molecule type" value="Genomic_DNA"/>
</dbReference>
<accession>A0A1Y2FYM7</accession>
<evidence type="ECO:0000313" key="2">
    <source>
        <dbReference type="EMBL" id="ORY88433.1"/>
    </source>
</evidence>
<dbReference type="OrthoDB" id="3176531at2759"/>
<evidence type="ECO:0000256" key="1">
    <source>
        <dbReference type="SAM" id="MobiDB-lite"/>
    </source>
</evidence>
<feature type="compositionally biased region" description="Pro residues" evidence="1">
    <location>
        <begin position="292"/>
        <end position="305"/>
    </location>
</feature>
<evidence type="ECO:0000313" key="3">
    <source>
        <dbReference type="Proteomes" id="UP000193467"/>
    </source>
</evidence>
<dbReference type="InParanoid" id="A0A1Y2FYM7"/>
<dbReference type="STRING" id="106004.A0A1Y2FYM7"/>
<dbReference type="Proteomes" id="UP000193467">
    <property type="component" value="Unassembled WGS sequence"/>
</dbReference>
<feature type="region of interest" description="Disordered" evidence="1">
    <location>
        <begin position="290"/>
        <end position="311"/>
    </location>
</feature>
<keyword evidence="3" id="KW-1185">Reference proteome</keyword>
<name>A0A1Y2FYM7_9BASI</name>
<protein>
    <submittedName>
        <fullName evidence="2">Uncharacterized protein</fullName>
    </submittedName>
</protein>
<comment type="caution">
    <text evidence="2">The sequence shown here is derived from an EMBL/GenBank/DDBJ whole genome shotgun (WGS) entry which is preliminary data.</text>
</comment>
<organism evidence="2 3">
    <name type="scientific">Leucosporidium creatinivorum</name>
    <dbReference type="NCBI Taxonomy" id="106004"/>
    <lineage>
        <taxon>Eukaryota</taxon>
        <taxon>Fungi</taxon>
        <taxon>Dikarya</taxon>
        <taxon>Basidiomycota</taxon>
        <taxon>Pucciniomycotina</taxon>
        <taxon>Microbotryomycetes</taxon>
        <taxon>Leucosporidiales</taxon>
        <taxon>Leucosporidium</taxon>
    </lineage>
</organism>
<sequence length="311" mass="33929">MVDSYDPLKCEYHYDFTLINAGPIWMNVTHLYEDYSSFLELSSPPQSRPKPHMLSRPLLSSAPIRLNLCASTCAPYTPPTLLTAAPAIGLPPPKLASCKNHDSYNATHGGELEGGYVPSPQLDLIHPPLPLPLDQKHSRATTGLYTFVRPHCASLAPHLQHDGLRLRNHTSCLREGGGGGGVRHRALIIGDSHGRAVFDVSVWRVLRGEKGVALSSPKALSKKEERGVGGWDPYLTSGFSCDYLKQFDSITISAGTHTAAWNCPTTSTHVTHLRSILHTWPRLLTQCLSTPPLTPPRSRPPPPSPRASSPL</sequence>
<gene>
    <name evidence="2" type="ORF">BCR35DRAFT_329977</name>
</gene>
<dbReference type="AlphaFoldDB" id="A0A1Y2FYM7"/>